<protein>
    <submittedName>
        <fullName evidence="3">Uncharacterized protein</fullName>
    </submittedName>
</protein>
<feature type="region of interest" description="Disordered" evidence="1">
    <location>
        <begin position="20"/>
        <end position="44"/>
    </location>
</feature>
<evidence type="ECO:0000256" key="2">
    <source>
        <dbReference type="SAM" id="Phobius"/>
    </source>
</evidence>
<gene>
    <name evidence="3" type="ORF">E2C01_047879</name>
</gene>
<feature type="compositionally biased region" description="Basic and acidic residues" evidence="1">
    <location>
        <begin position="172"/>
        <end position="187"/>
    </location>
</feature>
<organism evidence="3 4">
    <name type="scientific">Portunus trituberculatus</name>
    <name type="common">Swimming crab</name>
    <name type="synonym">Neptunus trituberculatus</name>
    <dbReference type="NCBI Taxonomy" id="210409"/>
    <lineage>
        <taxon>Eukaryota</taxon>
        <taxon>Metazoa</taxon>
        <taxon>Ecdysozoa</taxon>
        <taxon>Arthropoda</taxon>
        <taxon>Crustacea</taxon>
        <taxon>Multicrustacea</taxon>
        <taxon>Malacostraca</taxon>
        <taxon>Eumalacostraca</taxon>
        <taxon>Eucarida</taxon>
        <taxon>Decapoda</taxon>
        <taxon>Pleocyemata</taxon>
        <taxon>Brachyura</taxon>
        <taxon>Eubrachyura</taxon>
        <taxon>Portunoidea</taxon>
        <taxon>Portunidae</taxon>
        <taxon>Portuninae</taxon>
        <taxon>Portunus</taxon>
    </lineage>
</organism>
<feature type="compositionally biased region" description="Low complexity" evidence="1">
    <location>
        <begin position="30"/>
        <end position="44"/>
    </location>
</feature>
<feature type="transmembrane region" description="Helical" evidence="2">
    <location>
        <begin position="101"/>
        <end position="123"/>
    </location>
</feature>
<accession>A0A5B7GBQ8</accession>
<reference evidence="3 4" key="1">
    <citation type="submission" date="2019-05" db="EMBL/GenBank/DDBJ databases">
        <title>Another draft genome of Portunus trituberculatus and its Hox gene families provides insights of decapod evolution.</title>
        <authorList>
            <person name="Jeong J.-H."/>
            <person name="Song I."/>
            <person name="Kim S."/>
            <person name="Choi T."/>
            <person name="Kim D."/>
            <person name="Ryu S."/>
            <person name="Kim W."/>
        </authorList>
    </citation>
    <scope>NUCLEOTIDE SEQUENCE [LARGE SCALE GENOMIC DNA]</scope>
    <source>
        <tissue evidence="3">Muscle</tissue>
    </source>
</reference>
<dbReference type="EMBL" id="VSRR010012023">
    <property type="protein sequence ID" value="MPC53974.1"/>
    <property type="molecule type" value="Genomic_DNA"/>
</dbReference>
<keyword evidence="4" id="KW-1185">Reference proteome</keyword>
<keyword evidence="2" id="KW-0812">Transmembrane</keyword>
<evidence type="ECO:0000313" key="3">
    <source>
        <dbReference type="EMBL" id="MPC53974.1"/>
    </source>
</evidence>
<name>A0A5B7GBQ8_PORTR</name>
<keyword evidence="2" id="KW-1133">Transmembrane helix</keyword>
<evidence type="ECO:0000313" key="4">
    <source>
        <dbReference type="Proteomes" id="UP000324222"/>
    </source>
</evidence>
<dbReference type="Proteomes" id="UP000324222">
    <property type="component" value="Unassembled WGS sequence"/>
</dbReference>
<comment type="caution">
    <text evidence="3">The sequence shown here is derived from an EMBL/GenBank/DDBJ whole genome shotgun (WGS) entry which is preliminary data.</text>
</comment>
<proteinExistence type="predicted"/>
<dbReference type="AlphaFoldDB" id="A0A5B7GBQ8"/>
<evidence type="ECO:0000256" key="1">
    <source>
        <dbReference type="SAM" id="MobiDB-lite"/>
    </source>
</evidence>
<sequence length="187" mass="20352">MFLSGHQAFPSEKQALLQVNRTSSSSADLPPGQQTPPGQQAAATPWRGGVTAATLTKEQLNLNIREHVAAAPPPGRALLACLHCLPLLPCLPPTSACLSNLLHSFSLLFLIHLSSFFLLFTLFSNFFPSFSLYISDLHMSPRAWLAPHTNPRQAGGDATAKPLKCRKGKGKSHIEERGTDKPDTRYE</sequence>
<feature type="region of interest" description="Disordered" evidence="1">
    <location>
        <begin position="150"/>
        <end position="187"/>
    </location>
</feature>
<keyword evidence="2" id="KW-0472">Membrane</keyword>